<dbReference type="AlphaFoldDB" id="A0A9Q4Q2F0"/>
<feature type="domain" description="DUF8129" evidence="2">
    <location>
        <begin position="16"/>
        <end position="70"/>
    </location>
</feature>
<evidence type="ECO:0000313" key="4">
    <source>
        <dbReference type="Proteomes" id="UP001154061"/>
    </source>
</evidence>
<evidence type="ECO:0000313" key="3">
    <source>
        <dbReference type="EMBL" id="MDF9748244.1"/>
    </source>
</evidence>
<organism evidence="3 4">
    <name type="scientific">Natrinema salsiterrestre</name>
    <dbReference type="NCBI Taxonomy" id="2950540"/>
    <lineage>
        <taxon>Archaea</taxon>
        <taxon>Methanobacteriati</taxon>
        <taxon>Methanobacteriota</taxon>
        <taxon>Stenosarchaea group</taxon>
        <taxon>Halobacteria</taxon>
        <taxon>Halobacteriales</taxon>
        <taxon>Natrialbaceae</taxon>
        <taxon>Natrinema</taxon>
    </lineage>
</organism>
<evidence type="ECO:0000256" key="1">
    <source>
        <dbReference type="SAM" id="MobiDB-lite"/>
    </source>
</evidence>
<sequence length="73" mass="8334">MNDSSDQSGESGGLTPKQRLEAPNHRLIEAGVATIPDMETLQECVAYENAHQNRTQILRRLKWKAEELRENEE</sequence>
<accession>A0A9Q4Q2F0</accession>
<dbReference type="EMBL" id="JAMQOT010000013">
    <property type="protein sequence ID" value="MDF9748244.1"/>
    <property type="molecule type" value="Genomic_DNA"/>
</dbReference>
<protein>
    <recommendedName>
        <fullName evidence="2">DUF8129 domain-containing protein</fullName>
    </recommendedName>
</protein>
<reference evidence="3" key="1">
    <citation type="submission" date="2022-06" db="EMBL/GenBank/DDBJ databases">
        <title>Natrinema sp. a new haloarchaeum isolate from saline soil.</title>
        <authorList>
            <person name="Strakova D."/>
            <person name="Galisteo C."/>
            <person name="Sanchez-Porro C."/>
            <person name="Ventosa A."/>
        </authorList>
    </citation>
    <scope>NUCLEOTIDE SEQUENCE</scope>
    <source>
        <strain evidence="3">S1CR25-10</strain>
    </source>
</reference>
<dbReference type="Pfam" id="PF26450">
    <property type="entry name" value="DUF8129"/>
    <property type="match status" value="1"/>
</dbReference>
<keyword evidence="4" id="KW-1185">Reference proteome</keyword>
<feature type="region of interest" description="Disordered" evidence="1">
    <location>
        <begin position="1"/>
        <end position="23"/>
    </location>
</feature>
<dbReference type="InterPro" id="IPR058442">
    <property type="entry name" value="DUF8129"/>
</dbReference>
<comment type="caution">
    <text evidence="3">The sequence shown here is derived from an EMBL/GenBank/DDBJ whole genome shotgun (WGS) entry which is preliminary data.</text>
</comment>
<dbReference type="RefSeq" id="WP_277524807.1">
    <property type="nucleotide sequence ID" value="NZ_JAMQOT010000013.1"/>
</dbReference>
<dbReference type="Proteomes" id="UP001154061">
    <property type="component" value="Unassembled WGS sequence"/>
</dbReference>
<gene>
    <name evidence="3" type="ORF">NDI89_21990</name>
</gene>
<evidence type="ECO:0000259" key="2">
    <source>
        <dbReference type="Pfam" id="PF26450"/>
    </source>
</evidence>
<name>A0A9Q4Q2F0_9EURY</name>
<proteinExistence type="predicted"/>